<dbReference type="PANTHER" id="PTHR33823">
    <property type="entry name" value="RNA POLYMERASE-BINDING TRANSCRIPTION FACTOR DKSA-RELATED"/>
    <property type="match status" value="1"/>
</dbReference>
<dbReference type="PROSITE" id="PS51128">
    <property type="entry name" value="ZF_DKSA_2"/>
    <property type="match status" value="1"/>
</dbReference>
<dbReference type="GO" id="GO:0008270">
    <property type="term" value="F:zinc ion binding"/>
    <property type="evidence" value="ECO:0007669"/>
    <property type="project" value="UniProtKB-KW"/>
</dbReference>
<proteinExistence type="predicted"/>
<dbReference type="SUPFAM" id="SSF57716">
    <property type="entry name" value="Glucocorticoid receptor-like (DNA-binding domain)"/>
    <property type="match status" value="1"/>
</dbReference>
<accession>A0A0F9AM91</accession>
<gene>
    <name evidence="5" type="ORF">LCGC14_2633300</name>
</gene>
<evidence type="ECO:0000259" key="4">
    <source>
        <dbReference type="Pfam" id="PF01258"/>
    </source>
</evidence>
<dbReference type="AlphaFoldDB" id="A0A0F9AM91"/>
<evidence type="ECO:0000256" key="3">
    <source>
        <dbReference type="ARBA" id="ARBA00022833"/>
    </source>
</evidence>
<feature type="domain" description="Zinc finger DksA/TraR C4-type" evidence="4">
    <location>
        <begin position="10"/>
        <end position="42"/>
    </location>
</feature>
<sequence length="47" mass="5357">DRALSKIEDGTYGTCETCSKEIPFSFLKKNPDSRLCIDCENKGREEE</sequence>
<comment type="caution">
    <text evidence="5">The sequence shown here is derived from an EMBL/GenBank/DDBJ whole genome shotgun (WGS) entry which is preliminary data.</text>
</comment>
<evidence type="ECO:0000256" key="2">
    <source>
        <dbReference type="ARBA" id="ARBA00022771"/>
    </source>
</evidence>
<dbReference type="PANTHER" id="PTHR33823:SF4">
    <property type="entry name" value="GENERAL STRESS PROTEIN 16O"/>
    <property type="match status" value="1"/>
</dbReference>
<reference evidence="5" key="1">
    <citation type="journal article" date="2015" name="Nature">
        <title>Complex archaea that bridge the gap between prokaryotes and eukaryotes.</title>
        <authorList>
            <person name="Spang A."/>
            <person name="Saw J.H."/>
            <person name="Jorgensen S.L."/>
            <person name="Zaremba-Niedzwiedzka K."/>
            <person name="Martijn J."/>
            <person name="Lind A.E."/>
            <person name="van Eijk R."/>
            <person name="Schleper C."/>
            <person name="Guy L."/>
            <person name="Ettema T.J."/>
        </authorList>
    </citation>
    <scope>NUCLEOTIDE SEQUENCE</scope>
</reference>
<evidence type="ECO:0000313" key="5">
    <source>
        <dbReference type="EMBL" id="KKK99385.1"/>
    </source>
</evidence>
<dbReference type="Pfam" id="PF01258">
    <property type="entry name" value="zf-dskA_traR"/>
    <property type="match status" value="1"/>
</dbReference>
<dbReference type="EMBL" id="LAZR01045226">
    <property type="protein sequence ID" value="KKK99385.1"/>
    <property type="molecule type" value="Genomic_DNA"/>
</dbReference>
<dbReference type="InterPro" id="IPR000962">
    <property type="entry name" value="Znf_DskA_TraR"/>
</dbReference>
<protein>
    <recommendedName>
        <fullName evidence="4">Zinc finger DksA/TraR C4-type domain-containing protein</fullName>
    </recommendedName>
</protein>
<dbReference type="Gene3D" id="1.20.120.910">
    <property type="entry name" value="DksA, coiled-coil domain"/>
    <property type="match status" value="1"/>
</dbReference>
<organism evidence="5">
    <name type="scientific">marine sediment metagenome</name>
    <dbReference type="NCBI Taxonomy" id="412755"/>
    <lineage>
        <taxon>unclassified sequences</taxon>
        <taxon>metagenomes</taxon>
        <taxon>ecological metagenomes</taxon>
    </lineage>
</organism>
<keyword evidence="2" id="KW-0863">Zinc-finger</keyword>
<evidence type="ECO:0000256" key="1">
    <source>
        <dbReference type="ARBA" id="ARBA00022723"/>
    </source>
</evidence>
<keyword evidence="3" id="KW-0862">Zinc</keyword>
<keyword evidence="1" id="KW-0479">Metal-binding</keyword>
<feature type="non-terminal residue" evidence="5">
    <location>
        <position position="1"/>
    </location>
</feature>
<name>A0A0F9AM91_9ZZZZ</name>